<keyword evidence="2" id="KW-1185">Reference proteome</keyword>
<dbReference type="EMBL" id="JAPNTZ010000015">
    <property type="protein sequence ID" value="MCY1143423.1"/>
    <property type="molecule type" value="Genomic_DNA"/>
</dbReference>
<reference evidence="1" key="1">
    <citation type="submission" date="2022-11" db="EMBL/GenBank/DDBJ databases">
        <authorList>
            <person name="Somphong A."/>
            <person name="Phongsopitanun W."/>
        </authorList>
    </citation>
    <scope>NUCLEOTIDE SEQUENCE</scope>
    <source>
        <strain evidence="1">Pm04-4</strain>
    </source>
</reference>
<evidence type="ECO:0000313" key="2">
    <source>
        <dbReference type="Proteomes" id="UP001151002"/>
    </source>
</evidence>
<proteinExistence type="predicted"/>
<gene>
    <name evidence="1" type="ORF">OWR29_35955</name>
</gene>
<accession>A0ABT4BA85</accession>
<dbReference type="Proteomes" id="UP001151002">
    <property type="component" value="Unassembled WGS sequence"/>
</dbReference>
<organism evidence="1 2">
    <name type="scientific">Paractinoplanes pyxinae</name>
    <dbReference type="NCBI Taxonomy" id="2997416"/>
    <lineage>
        <taxon>Bacteria</taxon>
        <taxon>Bacillati</taxon>
        <taxon>Actinomycetota</taxon>
        <taxon>Actinomycetes</taxon>
        <taxon>Micromonosporales</taxon>
        <taxon>Micromonosporaceae</taxon>
        <taxon>Paractinoplanes</taxon>
    </lineage>
</organism>
<evidence type="ECO:0000313" key="1">
    <source>
        <dbReference type="EMBL" id="MCY1143423.1"/>
    </source>
</evidence>
<sequence length="98" mass="10707">MTTVDGWIFEENVVRFLEHLSGQIGYRYDAADEDALTGALEATDDETAAAWFRYPLEGTPPILVSLARAVGGSVITVHVEGEIDPILSARIETMLDLL</sequence>
<name>A0ABT4BA85_9ACTN</name>
<protein>
    <submittedName>
        <fullName evidence="1">Uncharacterized protein</fullName>
    </submittedName>
</protein>
<comment type="caution">
    <text evidence="1">The sequence shown here is derived from an EMBL/GenBank/DDBJ whole genome shotgun (WGS) entry which is preliminary data.</text>
</comment>
<dbReference type="RefSeq" id="WP_267567951.1">
    <property type="nucleotide sequence ID" value="NZ_JAPNTZ010000015.1"/>
</dbReference>